<organism evidence="9">
    <name type="scientific">bioreactor metagenome</name>
    <dbReference type="NCBI Taxonomy" id="1076179"/>
    <lineage>
        <taxon>unclassified sequences</taxon>
        <taxon>metagenomes</taxon>
        <taxon>ecological metagenomes</taxon>
    </lineage>
</organism>
<keyword evidence="3 7" id="KW-0812">Transmembrane</keyword>
<comment type="subcellular location">
    <subcellularLocation>
        <location evidence="1">Cell membrane</location>
        <topology evidence="1">Multi-pass membrane protein</topology>
    </subcellularLocation>
</comment>
<protein>
    <recommendedName>
        <fullName evidence="8">RDD domain-containing protein</fullName>
    </recommendedName>
</protein>
<feature type="domain" description="RDD" evidence="8">
    <location>
        <begin position="35"/>
        <end position="180"/>
    </location>
</feature>
<dbReference type="InterPro" id="IPR010432">
    <property type="entry name" value="RDD"/>
</dbReference>
<evidence type="ECO:0000256" key="6">
    <source>
        <dbReference type="SAM" id="MobiDB-lite"/>
    </source>
</evidence>
<sequence length="337" mass="37680">MSKTNQRQKSHPDNNTIQAASQPSEPISPKFTYPTAGFWRRMFAFLIDLVILGIPAEVLGWVLMPWINKLGNASQLIGFIFVLPYFGMMNSSLRNGQTLGKTLLNISVRRNNGDFLSPLQSVLRTFVLFGYMFFNGITGFFPNAPRVNNVLFAIGLGLIVGLVLLYLINKETRQTGHDLIFDTRVVDLRKKTKEKPAKMAKYAWIIALAFALITVGGQIVVANLSSSQPVNSSLSAISENLTQEYNLSRLTFADRTVQTNSNNETQTTNTLMVRAYAPEKMSNEKNDEICSKLAAEIQQQYAEIGQYDAINVTVYYGFNLGFVSFNSNYGMTYPLSK</sequence>
<feature type="transmembrane region" description="Helical" evidence="7">
    <location>
        <begin position="150"/>
        <end position="168"/>
    </location>
</feature>
<comment type="caution">
    <text evidence="9">The sequence shown here is derived from an EMBL/GenBank/DDBJ whole genome shotgun (WGS) entry which is preliminary data.</text>
</comment>
<dbReference type="EMBL" id="VSSQ01010315">
    <property type="protein sequence ID" value="MPM43999.1"/>
    <property type="molecule type" value="Genomic_DNA"/>
</dbReference>
<dbReference type="GO" id="GO:0005886">
    <property type="term" value="C:plasma membrane"/>
    <property type="evidence" value="ECO:0007669"/>
    <property type="project" value="UniProtKB-SubCell"/>
</dbReference>
<feature type="transmembrane region" description="Helical" evidence="7">
    <location>
        <begin position="43"/>
        <end position="64"/>
    </location>
</feature>
<name>A0A644ZSL5_9ZZZZ</name>
<dbReference type="PANTHER" id="PTHR36115">
    <property type="entry name" value="PROLINE-RICH ANTIGEN HOMOLOG-RELATED"/>
    <property type="match status" value="1"/>
</dbReference>
<dbReference type="AlphaFoldDB" id="A0A644ZSL5"/>
<feature type="transmembrane region" description="Helical" evidence="7">
    <location>
        <begin position="199"/>
        <end position="221"/>
    </location>
</feature>
<keyword evidence="5 7" id="KW-0472">Membrane</keyword>
<evidence type="ECO:0000256" key="2">
    <source>
        <dbReference type="ARBA" id="ARBA00022475"/>
    </source>
</evidence>
<dbReference type="InterPro" id="IPR051791">
    <property type="entry name" value="Pra-immunoreactive"/>
</dbReference>
<proteinExistence type="predicted"/>
<evidence type="ECO:0000256" key="1">
    <source>
        <dbReference type="ARBA" id="ARBA00004651"/>
    </source>
</evidence>
<keyword evidence="4 7" id="KW-1133">Transmembrane helix</keyword>
<evidence type="ECO:0000256" key="3">
    <source>
        <dbReference type="ARBA" id="ARBA00022692"/>
    </source>
</evidence>
<dbReference type="Pfam" id="PF06271">
    <property type="entry name" value="RDD"/>
    <property type="match status" value="1"/>
</dbReference>
<accession>A0A644ZSL5</accession>
<gene>
    <name evidence="9" type="ORF">SDC9_90677</name>
</gene>
<evidence type="ECO:0000259" key="8">
    <source>
        <dbReference type="Pfam" id="PF06271"/>
    </source>
</evidence>
<evidence type="ECO:0000256" key="5">
    <source>
        <dbReference type="ARBA" id="ARBA00023136"/>
    </source>
</evidence>
<dbReference type="PANTHER" id="PTHR36115:SF4">
    <property type="entry name" value="MEMBRANE PROTEIN"/>
    <property type="match status" value="1"/>
</dbReference>
<feature type="transmembrane region" description="Helical" evidence="7">
    <location>
        <begin position="126"/>
        <end position="144"/>
    </location>
</feature>
<feature type="transmembrane region" description="Helical" evidence="7">
    <location>
        <begin position="70"/>
        <end position="88"/>
    </location>
</feature>
<reference evidence="9" key="1">
    <citation type="submission" date="2019-08" db="EMBL/GenBank/DDBJ databases">
        <authorList>
            <person name="Kucharzyk K."/>
            <person name="Murdoch R.W."/>
            <person name="Higgins S."/>
            <person name="Loffler F."/>
        </authorList>
    </citation>
    <scope>NUCLEOTIDE SEQUENCE</scope>
</reference>
<evidence type="ECO:0000256" key="7">
    <source>
        <dbReference type="SAM" id="Phobius"/>
    </source>
</evidence>
<feature type="region of interest" description="Disordered" evidence="6">
    <location>
        <begin position="1"/>
        <end position="28"/>
    </location>
</feature>
<evidence type="ECO:0000256" key="4">
    <source>
        <dbReference type="ARBA" id="ARBA00022989"/>
    </source>
</evidence>
<keyword evidence="2" id="KW-1003">Cell membrane</keyword>
<feature type="compositionally biased region" description="Polar residues" evidence="6">
    <location>
        <begin position="1"/>
        <end position="25"/>
    </location>
</feature>
<evidence type="ECO:0000313" key="9">
    <source>
        <dbReference type="EMBL" id="MPM43999.1"/>
    </source>
</evidence>